<dbReference type="GO" id="GO:0016787">
    <property type="term" value="F:hydrolase activity"/>
    <property type="evidence" value="ECO:0007669"/>
    <property type="project" value="UniProtKB-KW"/>
</dbReference>
<dbReference type="InterPro" id="IPR051601">
    <property type="entry name" value="Serine_prot/Carboxylest_S33"/>
</dbReference>
<dbReference type="AlphaFoldDB" id="A0A1G8A1J9"/>
<dbReference type="PROSITE" id="PS51257">
    <property type="entry name" value="PROKAR_LIPOPROTEIN"/>
    <property type="match status" value="1"/>
</dbReference>
<dbReference type="PANTHER" id="PTHR43248">
    <property type="entry name" value="2-SUCCINYL-6-HYDROXY-2,4-CYCLOHEXADIENE-1-CARBOXYLATE SYNTHASE"/>
    <property type="match status" value="1"/>
</dbReference>
<evidence type="ECO:0000313" key="6">
    <source>
        <dbReference type="EMBL" id="SDH14707.1"/>
    </source>
</evidence>
<evidence type="ECO:0000256" key="3">
    <source>
        <dbReference type="ARBA" id="ARBA00022801"/>
    </source>
</evidence>
<evidence type="ECO:0000256" key="1">
    <source>
        <dbReference type="ARBA" id="ARBA00010088"/>
    </source>
</evidence>
<proteinExistence type="inferred from homology"/>
<dbReference type="SUPFAM" id="SSF53474">
    <property type="entry name" value="alpha/beta-Hydrolases"/>
    <property type="match status" value="1"/>
</dbReference>
<evidence type="ECO:0000256" key="4">
    <source>
        <dbReference type="SAM" id="SignalP"/>
    </source>
</evidence>
<keyword evidence="7" id="KW-1185">Reference proteome</keyword>
<accession>A0A1G8A1J9</accession>
<dbReference type="PANTHER" id="PTHR43248:SF29">
    <property type="entry name" value="TRIPEPTIDYL AMINOPEPTIDASE"/>
    <property type="match status" value="1"/>
</dbReference>
<evidence type="ECO:0000259" key="5">
    <source>
        <dbReference type="Pfam" id="PF00561"/>
    </source>
</evidence>
<evidence type="ECO:0000313" key="7">
    <source>
        <dbReference type="Proteomes" id="UP000198967"/>
    </source>
</evidence>
<feature type="chain" id="PRO_5038683381" evidence="4">
    <location>
        <begin position="21"/>
        <end position="519"/>
    </location>
</feature>
<dbReference type="InterPro" id="IPR029058">
    <property type="entry name" value="AB_hydrolase_fold"/>
</dbReference>
<evidence type="ECO:0000256" key="2">
    <source>
        <dbReference type="ARBA" id="ARBA00022729"/>
    </source>
</evidence>
<comment type="similarity">
    <text evidence="1">Belongs to the peptidase S33 family.</text>
</comment>
<organism evidence="6 7">
    <name type="scientific">Pseudonocardia oroxyli</name>
    <dbReference type="NCBI Taxonomy" id="366584"/>
    <lineage>
        <taxon>Bacteria</taxon>
        <taxon>Bacillati</taxon>
        <taxon>Actinomycetota</taxon>
        <taxon>Actinomycetes</taxon>
        <taxon>Pseudonocardiales</taxon>
        <taxon>Pseudonocardiaceae</taxon>
        <taxon>Pseudonocardia</taxon>
    </lineage>
</organism>
<gene>
    <name evidence="6" type="ORF">SAMN05216377_119112</name>
</gene>
<dbReference type="RefSeq" id="WP_237190905.1">
    <property type="nucleotide sequence ID" value="NZ_FNBE01000019.1"/>
</dbReference>
<feature type="signal peptide" evidence="4">
    <location>
        <begin position="1"/>
        <end position="20"/>
    </location>
</feature>
<dbReference type="InterPro" id="IPR000073">
    <property type="entry name" value="AB_hydrolase_1"/>
</dbReference>
<feature type="domain" description="AB hydrolase-1" evidence="5">
    <location>
        <begin position="113"/>
        <end position="491"/>
    </location>
</feature>
<dbReference type="STRING" id="366584.SAMN05216377_119112"/>
<reference evidence="6 7" key="1">
    <citation type="submission" date="2016-10" db="EMBL/GenBank/DDBJ databases">
        <authorList>
            <person name="de Groot N.N."/>
        </authorList>
    </citation>
    <scope>NUCLEOTIDE SEQUENCE [LARGE SCALE GENOMIC DNA]</scope>
    <source>
        <strain evidence="6 7">CGMCC 4.3143</strain>
    </source>
</reference>
<keyword evidence="2 4" id="KW-0732">Signal</keyword>
<name>A0A1G8A1J9_PSEOR</name>
<dbReference type="Proteomes" id="UP000198967">
    <property type="component" value="Unassembled WGS sequence"/>
</dbReference>
<dbReference type="Pfam" id="PF00561">
    <property type="entry name" value="Abhydrolase_1"/>
    <property type="match status" value="1"/>
</dbReference>
<dbReference type="Gene3D" id="3.40.50.1820">
    <property type="entry name" value="alpha/beta hydrolase"/>
    <property type="match status" value="1"/>
</dbReference>
<keyword evidence="3 6" id="KW-0378">Hydrolase</keyword>
<sequence>MLPRRRSPFTATLRTLTALAAVVAVAAGCSATPATPDPPSPAPDPLQRFTSQQLSWGSCDGFAASPDVANAYRDPSLECAKLTVPLDYANPDGRTAELAVLRAKATGQRIGSMLVNPGGPGVSGTSLVPSLVQSAPDLLQRFDFVGFDPRGVGVSSPAIDCLTDAEQDEYRAQVFADPSPAGVAALEAHNKEYADRCTARVGADVLANLGTRDVVRDLDILRAALGDEKLTYYGYSYGTSIGTQYAEAFPDRVRAMVLDGAVDPTQDTVESNIDQSAGFQQAFDAYATWCTTQPNCPLGTDPARTTETWLALARPLLDDPVKTGDPTRRLSFTDAVTGVQQAMYVRQLWTVLSLGISQLAAGDGSLLLTLADLYYKRSGGHYDNSLEAFQAISCMDNTRVTDPAALADGVEKAAPFTTTGRGPVAARDVCAFWPVPPTTEPGRPDVPGLPPVVVVSVTGDPATPYQAGVDLAADLGGRLLKVDGNQHTAGLQGNACVDSALTAYLVDGTLPGDGTECRL</sequence>
<protein>
    <submittedName>
        <fullName evidence="6">Alpha/beta hydrolase fold</fullName>
    </submittedName>
</protein>
<dbReference type="EMBL" id="FNBE01000019">
    <property type="protein sequence ID" value="SDH14707.1"/>
    <property type="molecule type" value="Genomic_DNA"/>
</dbReference>